<keyword evidence="1" id="KW-0732">Signal</keyword>
<reference evidence="2" key="1">
    <citation type="submission" date="2020-05" db="EMBL/GenBank/DDBJ databases">
        <title>Phylogenomic resolution of chytrid fungi.</title>
        <authorList>
            <person name="Stajich J.E."/>
            <person name="Amses K."/>
            <person name="Simmons R."/>
            <person name="Seto K."/>
            <person name="Myers J."/>
            <person name="Bonds A."/>
            <person name="Quandt C.A."/>
            <person name="Barry K."/>
            <person name="Liu P."/>
            <person name="Grigoriev I."/>
            <person name="Longcore J.E."/>
            <person name="James T.Y."/>
        </authorList>
    </citation>
    <scope>NUCLEOTIDE SEQUENCE</scope>
    <source>
        <strain evidence="2">JEL0379</strain>
    </source>
</reference>
<evidence type="ECO:0000313" key="2">
    <source>
        <dbReference type="EMBL" id="KAJ3184237.1"/>
    </source>
</evidence>
<feature type="chain" id="PRO_5041943909" description="Extracellular membrane protein CFEM domain-containing protein" evidence="1">
    <location>
        <begin position="18"/>
        <end position="314"/>
    </location>
</feature>
<evidence type="ECO:0008006" key="4">
    <source>
        <dbReference type="Google" id="ProtNLM"/>
    </source>
</evidence>
<dbReference type="EMBL" id="JADGJQ010000004">
    <property type="protein sequence ID" value="KAJ3184237.1"/>
    <property type="molecule type" value="Genomic_DNA"/>
</dbReference>
<dbReference type="AlphaFoldDB" id="A0AAD5XQT3"/>
<dbReference type="Proteomes" id="UP001212152">
    <property type="component" value="Unassembled WGS sequence"/>
</dbReference>
<evidence type="ECO:0000256" key="1">
    <source>
        <dbReference type="SAM" id="SignalP"/>
    </source>
</evidence>
<name>A0AAD5XQT3_9FUNG</name>
<evidence type="ECO:0000313" key="3">
    <source>
        <dbReference type="Proteomes" id="UP001212152"/>
    </source>
</evidence>
<sequence length="314" mass="32266">MYVKLLSLLALSAFAVAAPAQSATGVPEASCRRGVSTKMPVISASGPTVTPGSCAVACKSFPFYAISQVNGRAACRCASDDDNGKPIAAAACEATKCSDGSLCGDAQDVHVLAYYKNLPAYIKCVDSTDGSLPAIQTPRSVVTPLSCAATCSAFPYFVISQSSVLNPQRTRESVCRCAKAVDYLSPLLANDACAASKCVDGSSCGDSQSEAVAAIYRNFAGPVKCVESAPGDVPAIVFSGPTVTPLTCAAACKDLPYFAIGQSDSGLACRCARDTNVAPATNQFYCAATTCIDGSSCGSADDQKVLAYYNTKLF</sequence>
<feature type="signal peptide" evidence="1">
    <location>
        <begin position="1"/>
        <end position="17"/>
    </location>
</feature>
<organism evidence="2 3">
    <name type="scientific">Geranomyces variabilis</name>
    <dbReference type="NCBI Taxonomy" id="109894"/>
    <lineage>
        <taxon>Eukaryota</taxon>
        <taxon>Fungi</taxon>
        <taxon>Fungi incertae sedis</taxon>
        <taxon>Chytridiomycota</taxon>
        <taxon>Chytridiomycota incertae sedis</taxon>
        <taxon>Chytridiomycetes</taxon>
        <taxon>Spizellomycetales</taxon>
        <taxon>Powellomycetaceae</taxon>
        <taxon>Geranomyces</taxon>
    </lineage>
</organism>
<accession>A0AAD5XQT3</accession>
<comment type="caution">
    <text evidence="2">The sequence shown here is derived from an EMBL/GenBank/DDBJ whole genome shotgun (WGS) entry which is preliminary data.</text>
</comment>
<protein>
    <recommendedName>
        <fullName evidence="4">Extracellular membrane protein CFEM domain-containing protein</fullName>
    </recommendedName>
</protein>
<gene>
    <name evidence="2" type="ORF">HDU87_005084</name>
</gene>
<keyword evidence="3" id="KW-1185">Reference proteome</keyword>
<proteinExistence type="predicted"/>